<feature type="transmembrane region" description="Helical" evidence="6">
    <location>
        <begin position="215"/>
        <end position="242"/>
    </location>
</feature>
<keyword evidence="3 6" id="KW-0812">Transmembrane</keyword>
<protein>
    <submittedName>
        <fullName evidence="7">Sporulation integral membrane protein YtvI</fullName>
    </submittedName>
</protein>
<dbReference type="InterPro" id="IPR002549">
    <property type="entry name" value="AI-2E-like"/>
</dbReference>
<feature type="transmembrane region" description="Helical" evidence="6">
    <location>
        <begin position="38"/>
        <end position="56"/>
    </location>
</feature>
<name>A0A9D2NNI7_9FIRM</name>
<proteinExistence type="inferred from homology"/>
<dbReference type="Pfam" id="PF01594">
    <property type="entry name" value="AI-2E_transport"/>
    <property type="match status" value="1"/>
</dbReference>
<reference evidence="7" key="1">
    <citation type="journal article" date="2021" name="PeerJ">
        <title>Extensive microbial diversity within the chicken gut microbiome revealed by metagenomics and culture.</title>
        <authorList>
            <person name="Gilroy R."/>
            <person name="Ravi A."/>
            <person name="Getino M."/>
            <person name="Pursley I."/>
            <person name="Horton D.L."/>
            <person name="Alikhan N.F."/>
            <person name="Baker D."/>
            <person name="Gharbi K."/>
            <person name="Hall N."/>
            <person name="Watson M."/>
            <person name="Adriaenssens E.M."/>
            <person name="Foster-Nyarko E."/>
            <person name="Jarju S."/>
            <person name="Secka A."/>
            <person name="Antonio M."/>
            <person name="Oren A."/>
            <person name="Chaudhuri R.R."/>
            <person name="La Ragione R."/>
            <person name="Hildebrand F."/>
            <person name="Pallen M.J."/>
        </authorList>
    </citation>
    <scope>NUCLEOTIDE SEQUENCE</scope>
    <source>
        <strain evidence="7">CHK187-11901</strain>
    </source>
</reference>
<keyword evidence="5 6" id="KW-0472">Membrane</keyword>
<evidence type="ECO:0000256" key="5">
    <source>
        <dbReference type="ARBA" id="ARBA00023136"/>
    </source>
</evidence>
<feature type="transmembrane region" description="Helical" evidence="6">
    <location>
        <begin position="248"/>
        <end position="275"/>
    </location>
</feature>
<accession>A0A9D2NNI7</accession>
<dbReference type="AlphaFoldDB" id="A0A9D2NNI7"/>
<dbReference type="GO" id="GO:0055085">
    <property type="term" value="P:transmembrane transport"/>
    <property type="evidence" value="ECO:0007669"/>
    <property type="project" value="TreeGrafter"/>
</dbReference>
<comment type="subcellular location">
    <subcellularLocation>
        <location evidence="1">Membrane</location>
        <topology evidence="1">Multi-pass membrane protein</topology>
    </subcellularLocation>
</comment>
<feature type="transmembrane region" description="Helical" evidence="6">
    <location>
        <begin position="320"/>
        <end position="342"/>
    </location>
</feature>
<evidence type="ECO:0000256" key="6">
    <source>
        <dbReference type="SAM" id="Phobius"/>
    </source>
</evidence>
<gene>
    <name evidence="7" type="primary">ytvI</name>
    <name evidence="7" type="ORF">H9702_01005</name>
</gene>
<feature type="transmembrane region" description="Helical" evidence="6">
    <location>
        <begin position="162"/>
        <end position="183"/>
    </location>
</feature>
<feature type="transmembrane region" description="Helical" evidence="6">
    <location>
        <begin position="12"/>
        <end position="32"/>
    </location>
</feature>
<evidence type="ECO:0000256" key="2">
    <source>
        <dbReference type="ARBA" id="ARBA00009773"/>
    </source>
</evidence>
<dbReference type="GO" id="GO:0016020">
    <property type="term" value="C:membrane"/>
    <property type="evidence" value="ECO:0007669"/>
    <property type="project" value="UniProtKB-SubCell"/>
</dbReference>
<reference evidence="7" key="2">
    <citation type="submission" date="2021-04" db="EMBL/GenBank/DDBJ databases">
        <authorList>
            <person name="Gilroy R."/>
        </authorList>
    </citation>
    <scope>NUCLEOTIDE SEQUENCE</scope>
    <source>
        <strain evidence="7">CHK187-11901</strain>
    </source>
</reference>
<dbReference type="EMBL" id="DWWM01000005">
    <property type="protein sequence ID" value="HJC35695.1"/>
    <property type="molecule type" value="Genomic_DNA"/>
</dbReference>
<dbReference type="PANTHER" id="PTHR21716:SF68">
    <property type="entry name" value="TRANSPORT PROTEIN YTVI-RELATED"/>
    <property type="match status" value="1"/>
</dbReference>
<keyword evidence="4 6" id="KW-1133">Transmembrane helix</keyword>
<dbReference type="InterPro" id="IPR014227">
    <property type="entry name" value="YtvI-like"/>
</dbReference>
<evidence type="ECO:0000313" key="7">
    <source>
        <dbReference type="EMBL" id="HJC35695.1"/>
    </source>
</evidence>
<dbReference type="NCBIfam" id="TIGR02872">
    <property type="entry name" value="spore_ytvI"/>
    <property type="match status" value="1"/>
</dbReference>
<evidence type="ECO:0000256" key="3">
    <source>
        <dbReference type="ARBA" id="ARBA00022692"/>
    </source>
</evidence>
<feature type="transmembrane region" description="Helical" evidence="6">
    <location>
        <begin position="65"/>
        <end position="87"/>
    </location>
</feature>
<dbReference type="PANTHER" id="PTHR21716">
    <property type="entry name" value="TRANSMEMBRANE PROTEIN"/>
    <property type="match status" value="1"/>
</dbReference>
<evidence type="ECO:0000256" key="4">
    <source>
        <dbReference type="ARBA" id="ARBA00022989"/>
    </source>
</evidence>
<evidence type="ECO:0000256" key="1">
    <source>
        <dbReference type="ARBA" id="ARBA00004141"/>
    </source>
</evidence>
<sequence>MDRTEKQRAFIIHFLYFVIVAGLIWIFLRYVIYEIMPFLIGFAIAFLLQPLIRMLARKSGGHERIWAVLTVIVFYMTIGAGLAVLFYQGAQFAADLFRQLPTLYQTYIQPLLQTLSDSLQALAGFLPFDDFSDVFTQLASSLDSVISSVSGYLVSLLGQVTMGVPSFLVSFFFAIISSFFIAMDYGKITRFLLLQLNEKQQQVVMTTRYFIKDTILQFLIGYGKIMCITFIELAIGLSVLGIDNSVTIAFLIALFDVLPVFGTGGIMIPWIIIALLMQDVKLAVGLTIVYLIITLIRNIIEPRIVGEQIGLHPLLMLLSMYLGIRFFGFLGLFLLPATLLLIKELNEKGILHIYNTEKGSSS</sequence>
<organism evidence="7 8">
    <name type="scientific">Candidatus Merdibacter merdavium</name>
    <dbReference type="NCBI Taxonomy" id="2838692"/>
    <lineage>
        <taxon>Bacteria</taxon>
        <taxon>Bacillati</taxon>
        <taxon>Bacillota</taxon>
        <taxon>Erysipelotrichia</taxon>
        <taxon>Erysipelotrichales</taxon>
        <taxon>Erysipelotrichaceae</taxon>
        <taxon>Merdibacter</taxon>
    </lineage>
</organism>
<evidence type="ECO:0000313" key="8">
    <source>
        <dbReference type="Proteomes" id="UP000823896"/>
    </source>
</evidence>
<dbReference type="Proteomes" id="UP000823896">
    <property type="component" value="Unassembled WGS sequence"/>
</dbReference>
<comment type="similarity">
    <text evidence="2">Belongs to the autoinducer-2 exporter (AI-2E) (TC 2.A.86) family.</text>
</comment>
<comment type="caution">
    <text evidence="7">The sequence shown here is derived from an EMBL/GenBank/DDBJ whole genome shotgun (WGS) entry which is preliminary data.</text>
</comment>
<feature type="transmembrane region" description="Helical" evidence="6">
    <location>
        <begin position="282"/>
        <end position="300"/>
    </location>
</feature>